<evidence type="ECO:0000256" key="6">
    <source>
        <dbReference type="RuleBase" id="RU368111"/>
    </source>
</evidence>
<dbReference type="Pfam" id="PF00964">
    <property type="entry name" value="Elicitin"/>
    <property type="match status" value="1"/>
</dbReference>
<dbReference type="InterPro" id="IPR036470">
    <property type="entry name" value="Elicitin_sf"/>
</dbReference>
<gene>
    <name evidence="7" type="ORF">PHMEG_00039934</name>
</gene>
<keyword evidence="3 6" id="KW-0964">Secreted</keyword>
<feature type="non-terminal residue" evidence="7">
    <location>
        <position position="1"/>
    </location>
</feature>
<evidence type="ECO:0000256" key="3">
    <source>
        <dbReference type="ARBA" id="ARBA00022525"/>
    </source>
</evidence>
<dbReference type="SUPFAM" id="SSF48647">
    <property type="entry name" value="Fungal elicitin"/>
    <property type="match status" value="1"/>
</dbReference>
<evidence type="ECO:0000256" key="2">
    <source>
        <dbReference type="ARBA" id="ARBA00009544"/>
    </source>
</evidence>
<protein>
    <recommendedName>
        <fullName evidence="6">Elicitin</fullName>
    </recommendedName>
</protein>
<dbReference type="Proteomes" id="UP000198211">
    <property type="component" value="Unassembled WGS sequence"/>
</dbReference>
<evidence type="ECO:0000256" key="1">
    <source>
        <dbReference type="ARBA" id="ARBA00004613"/>
    </source>
</evidence>
<keyword evidence="4 6" id="KW-0928">Hypersensitive response elicitation</keyword>
<name>A0A225UFW8_9STRA</name>
<comment type="caution">
    <text evidence="7">The sequence shown here is derived from an EMBL/GenBank/DDBJ whole genome shotgun (WGS) entry which is preliminary data.</text>
</comment>
<comment type="similarity">
    <text evidence="2 6">Belongs to the elicitin family.</text>
</comment>
<proteinExistence type="inferred from homology"/>
<organism evidence="7 8">
    <name type="scientific">Phytophthora megakarya</name>
    <dbReference type="NCBI Taxonomy" id="4795"/>
    <lineage>
        <taxon>Eukaryota</taxon>
        <taxon>Sar</taxon>
        <taxon>Stramenopiles</taxon>
        <taxon>Oomycota</taxon>
        <taxon>Peronosporomycetes</taxon>
        <taxon>Peronosporales</taxon>
        <taxon>Peronosporaceae</taxon>
        <taxon>Phytophthora</taxon>
    </lineage>
</organism>
<comment type="function">
    <text evidence="6">Induces local and distal defense responses (incompatible hypersensitive reaction) in plants from the solanaceae and cruciferae families. Elicits leaf necrosis and causes the accumulation of pathogenesis-related proteins. Might interact with the lipidic molecules of the plasma membrane.</text>
</comment>
<keyword evidence="8" id="KW-1185">Reference proteome</keyword>
<comment type="subcellular location">
    <subcellularLocation>
        <location evidence="1 6">Secreted</location>
    </subcellularLocation>
</comment>
<dbReference type="OrthoDB" id="104232at2759"/>
<dbReference type="EMBL" id="NBNE01020168">
    <property type="protein sequence ID" value="OWY91476.1"/>
    <property type="molecule type" value="Genomic_DNA"/>
</dbReference>
<dbReference type="SMART" id="SM01187">
    <property type="entry name" value="Elicitin"/>
    <property type="match status" value="1"/>
</dbReference>
<evidence type="ECO:0000256" key="4">
    <source>
        <dbReference type="ARBA" id="ARBA00022978"/>
    </source>
</evidence>
<evidence type="ECO:0000313" key="8">
    <source>
        <dbReference type="Proteomes" id="UP000198211"/>
    </source>
</evidence>
<dbReference type="InterPro" id="IPR002200">
    <property type="entry name" value="Elicitin"/>
</dbReference>
<accession>A0A225UFW8</accession>
<dbReference type="GO" id="GO:0005576">
    <property type="term" value="C:extracellular region"/>
    <property type="evidence" value="ECO:0007669"/>
    <property type="project" value="UniProtKB-SubCell"/>
</dbReference>
<sequence>TTIDNGRYFSTCGNAGVRMEVHSLFDVYKFSQRDFLLFCRAPNCAKPVASLLNSIPTDCLINYHGSARNLSEEVSSLYHQCAEVVGAADKTDEDYVYRYFLD</sequence>
<keyword evidence="5 6" id="KW-1015">Disulfide bond</keyword>
<dbReference type="GO" id="GO:0052040">
    <property type="term" value="P:symbiont-mediated perturbation of host programmed cell death"/>
    <property type="evidence" value="ECO:0007669"/>
    <property type="project" value="UniProtKB-UniRule"/>
</dbReference>
<dbReference type="AlphaFoldDB" id="A0A225UFW8"/>
<reference evidence="8" key="1">
    <citation type="submission" date="2017-03" db="EMBL/GenBank/DDBJ databases">
        <title>Phytopthora megakarya and P. palmivora, two closely related causual agents of cacao black pod achieved similar genome size and gene model numbers by different mechanisms.</title>
        <authorList>
            <person name="Ali S."/>
            <person name="Shao J."/>
            <person name="Larry D.J."/>
            <person name="Kronmiller B."/>
            <person name="Shen D."/>
            <person name="Strem M.D."/>
            <person name="Melnick R.L."/>
            <person name="Guiltinan M.J."/>
            <person name="Tyler B.M."/>
            <person name="Meinhardt L.W."/>
            <person name="Bailey B.A."/>
        </authorList>
    </citation>
    <scope>NUCLEOTIDE SEQUENCE [LARGE SCALE GENOMIC DNA]</scope>
    <source>
        <strain evidence="8">zdho120</strain>
    </source>
</reference>
<evidence type="ECO:0000256" key="5">
    <source>
        <dbReference type="ARBA" id="ARBA00023157"/>
    </source>
</evidence>
<evidence type="ECO:0000313" key="7">
    <source>
        <dbReference type="EMBL" id="OWY91476.1"/>
    </source>
</evidence>